<dbReference type="KEGG" id="sphv:F9278_45640"/>
<dbReference type="InterPro" id="IPR001734">
    <property type="entry name" value="Na/solute_symporter"/>
</dbReference>
<evidence type="ECO:0000256" key="9">
    <source>
        <dbReference type="RuleBase" id="RU362091"/>
    </source>
</evidence>
<feature type="transmembrane region" description="Helical" evidence="10">
    <location>
        <begin position="332"/>
        <end position="360"/>
    </location>
</feature>
<keyword evidence="7 10" id="KW-1133">Transmembrane helix</keyword>
<dbReference type="InterPro" id="IPR050277">
    <property type="entry name" value="Sodium:Solute_Symporter"/>
</dbReference>
<evidence type="ECO:0000313" key="11">
    <source>
        <dbReference type="EMBL" id="QFR02227.1"/>
    </source>
</evidence>
<comment type="subcellular location">
    <subcellularLocation>
        <location evidence="1">Cell membrane</location>
        <topology evidence="1">Multi-pass membrane protein</topology>
    </subcellularLocation>
</comment>
<keyword evidence="4" id="KW-1003">Cell membrane</keyword>
<feature type="transmembrane region" description="Helical" evidence="10">
    <location>
        <begin position="191"/>
        <end position="208"/>
    </location>
</feature>
<evidence type="ECO:0000256" key="2">
    <source>
        <dbReference type="ARBA" id="ARBA00006434"/>
    </source>
</evidence>
<keyword evidence="8 10" id="KW-0472">Membrane</keyword>
<feature type="transmembrane region" description="Helical" evidence="10">
    <location>
        <begin position="381"/>
        <end position="400"/>
    </location>
</feature>
<dbReference type="GO" id="GO:0005886">
    <property type="term" value="C:plasma membrane"/>
    <property type="evidence" value="ECO:0007669"/>
    <property type="project" value="UniProtKB-SubCell"/>
</dbReference>
<feature type="transmembrane region" description="Helical" evidence="10">
    <location>
        <begin position="161"/>
        <end position="184"/>
    </location>
</feature>
<dbReference type="PROSITE" id="PS50283">
    <property type="entry name" value="NA_SOLUT_SYMP_3"/>
    <property type="match status" value="1"/>
</dbReference>
<organism evidence="11 12">
    <name type="scientific">Streptomyces phaeolivaceus</name>
    <dbReference type="NCBI Taxonomy" id="2653200"/>
    <lineage>
        <taxon>Bacteria</taxon>
        <taxon>Bacillati</taxon>
        <taxon>Actinomycetota</taxon>
        <taxon>Actinomycetes</taxon>
        <taxon>Kitasatosporales</taxon>
        <taxon>Streptomycetaceae</taxon>
        <taxon>Streptomyces</taxon>
    </lineage>
</organism>
<evidence type="ECO:0000256" key="1">
    <source>
        <dbReference type="ARBA" id="ARBA00004651"/>
    </source>
</evidence>
<dbReference type="PANTHER" id="PTHR48086:SF6">
    <property type="entry name" value="CATION_ACETATE SYMPORTER ACTP"/>
    <property type="match status" value="1"/>
</dbReference>
<keyword evidence="12" id="KW-1185">Reference proteome</keyword>
<name>A0A5P8KGU4_9ACTN</name>
<dbReference type="GO" id="GO:0006847">
    <property type="term" value="P:plasma membrane acetate transport"/>
    <property type="evidence" value="ECO:0007669"/>
    <property type="project" value="TreeGrafter"/>
</dbReference>
<feature type="transmembrane region" description="Helical" evidence="10">
    <location>
        <begin position="406"/>
        <end position="427"/>
    </location>
</feature>
<evidence type="ECO:0000256" key="7">
    <source>
        <dbReference type="ARBA" id="ARBA00022989"/>
    </source>
</evidence>
<evidence type="ECO:0000256" key="10">
    <source>
        <dbReference type="SAM" id="Phobius"/>
    </source>
</evidence>
<feature type="transmembrane region" description="Helical" evidence="10">
    <location>
        <begin position="439"/>
        <end position="461"/>
    </location>
</feature>
<dbReference type="PANTHER" id="PTHR48086">
    <property type="entry name" value="SODIUM/PROLINE SYMPORTER-RELATED"/>
    <property type="match status" value="1"/>
</dbReference>
<dbReference type="GO" id="GO:0015293">
    <property type="term" value="F:symporter activity"/>
    <property type="evidence" value="ECO:0007669"/>
    <property type="project" value="UniProtKB-KW"/>
</dbReference>
<proteinExistence type="inferred from homology"/>
<dbReference type="InterPro" id="IPR038377">
    <property type="entry name" value="Na/Glc_symporter_sf"/>
</dbReference>
<keyword evidence="5 10" id="KW-0812">Transmembrane</keyword>
<evidence type="ECO:0000256" key="6">
    <source>
        <dbReference type="ARBA" id="ARBA00022847"/>
    </source>
</evidence>
<feature type="transmembrane region" description="Helical" evidence="10">
    <location>
        <begin position="120"/>
        <end position="141"/>
    </location>
</feature>
<sequence length="521" mass="53689">MTPDRVTAYLPVFAGFLVCVLFLAVWAAPQRGTLSEFYVSDGRLTPAHNGLALFGDVMSAAALLGSPGLIALTGFDGTLSVLGPAVAWIVVLLLVVERYHGKGEFTIGDRLARRLRPRAVHLAAGIATLLVCLVYLTAQLVGASALTLGILGPAGRDMEQGMTVVLGAFMILYIVLGGMGAATLVQTLKAVLLLAGGGALALAVLSRFDWNPGALLTAAADHSGHGERFLQPGLRFGDGATTMLDSASEQLALLVGAAGLPHLLMRINTVPSRRDARRSVQYAALLTCVFYVAAGVLGFGAAALVGTESIVADNPSGNTAVLLLAAELGGSLLLSLVACLAFATVLAVVAGIALAAAISLAHDIYGAVITHDTVSERRKLFVTRVAAVVIGTSATVLALAARNLNVSFLIGLAFAVAASAIVPALLYSMLWKGFTTRGAVWSIYGGLATSLSLVCLSPDISGNAGALLPGLDFSLFPLHNPAIVSVPVGFLLGWLGSAPFRAADRETRLEERVMTGVPPHG</sequence>
<dbReference type="RefSeq" id="WP_152173547.1">
    <property type="nucleotide sequence ID" value="NZ_CP045096.1"/>
</dbReference>
<dbReference type="Pfam" id="PF00474">
    <property type="entry name" value="SSF"/>
    <property type="match status" value="1"/>
</dbReference>
<gene>
    <name evidence="11" type="ORF">F9278_45640</name>
</gene>
<accession>A0A5P8KGU4</accession>
<feature type="transmembrane region" description="Helical" evidence="10">
    <location>
        <begin position="481"/>
        <end position="500"/>
    </location>
</feature>
<evidence type="ECO:0000256" key="3">
    <source>
        <dbReference type="ARBA" id="ARBA00022448"/>
    </source>
</evidence>
<feature type="transmembrane region" description="Helical" evidence="10">
    <location>
        <begin position="81"/>
        <end position="99"/>
    </location>
</feature>
<protein>
    <submittedName>
        <fullName evidence="11">Cation acetate symporter</fullName>
    </submittedName>
</protein>
<feature type="transmembrane region" description="Helical" evidence="10">
    <location>
        <begin position="282"/>
        <end position="305"/>
    </location>
</feature>
<evidence type="ECO:0000256" key="8">
    <source>
        <dbReference type="ARBA" id="ARBA00023136"/>
    </source>
</evidence>
<feature type="transmembrane region" description="Helical" evidence="10">
    <location>
        <begin position="251"/>
        <end position="270"/>
    </location>
</feature>
<evidence type="ECO:0000313" key="12">
    <source>
        <dbReference type="Proteomes" id="UP000327294"/>
    </source>
</evidence>
<comment type="similarity">
    <text evidence="2 9">Belongs to the sodium:solute symporter (SSF) (TC 2.A.21) family.</text>
</comment>
<dbReference type="Gene3D" id="1.20.1730.10">
    <property type="entry name" value="Sodium/glucose cotransporter"/>
    <property type="match status" value="1"/>
</dbReference>
<dbReference type="EMBL" id="CP045096">
    <property type="protein sequence ID" value="QFR02227.1"/>
    <property type="molecule type" value="Genomic_DNA"/>
</dbReference>
<keyword evidence="6" id="KW-0769">Symport</keyword>
<evidence type="ECO:0000256" key="4">
    <source>
        <dbReference type="ARBA" id="ARBA00022475"/>
    </source>
</evidence>
<feature type="transmembrane region" description="Helical" evidence="10">
    <location>
        <begin position="6"/>
        <end position="29"/>
    </location>
</feature>
<dbReference type="Proteomes" id="UP000327294">
    <property type="component" value="Chromosome"/>
</dbReference>
<dbReference type="CDD" id="cd11480">
    <property type="entry name" value="SLC5sbd_u4"/>
    <property type="match status" value="1"/>
</dbReference>
<reference evidence="11 12" key="1">
    <citation type="submission" date="2019-10" db="EMBL/GenBank/DDBJ databases">
        <title>Streptomyces sp. strain GY16 isolated from leaves of Broussonetia papyrifera.</title>
        <authorList>
            <person name="Mo P."/>
        </authorList>
    </citation>
    <scope>NUCLEOTIDE SEQUENCE [LARGE SCALE GENOMIC DNA]</scope>
    <source>
        <strain evidence="11 12">GY16</strain>
    </source>
</reference>
<dbReference type="AlphaFoldDB" id="A0A5P8KGU4"/>
<evidence type="ECO:0000256" key="5">
    <source>
        <dbReference type="ARBA" id="ARBA00022692"/>
    </source>
</evidence>
<keyword evidence="3" id="KW-0813">Transport</keyword>
<dbReference type="GO" id="GO:0015123">
    <property type="term" value="F:acetate transmembrane transporter activity"/>
    <property type="evidence" value="ECO:0007669"/>
    <property type="project" value="TreeGrafter"/>
</dbReference>